<name>A0A6P1QY52_9FLAO</name>
<gene>
    <name evidence="2" type="ORF">DBX24_09265</name>
</gene>
<feature type="compositionally biased region" description="Basic and acidic residues" evidence="1">
    <location>
        <begin position="34"/>
        <end position="53"/>
    </location>
</feature>
<dbReference type="Proteomes" id="UP000464318">
    <property type="component" value="Chromosome"/>
</dbReference>
<dbReference type="PROSITE" id="PS51257">
    <property type="entry name" value="PROKAR_LIPOPROTEIN"/>
    <property type="match status" value="1"/>
</dbReference>
<protein>
    <submittedName>
        <fullName evidence="2">Uncharacterized protein</fullName>
    </submittedName>
</protein>
<feature type="region of interest" description="Disordered" evidence="1">
    <location>
        <begin position="34"/>
        <end position="74"/>
    </location>
</feature>
<reference evidence="2 3" key="1">
    <citation type="submission" date="2018-04" db="EMBL/GenBank/DDBJ databases">
        <title>Characteristic and Complete Genome Sequencing of A Novel Member of Infective Endocarditis Causative Bacteria: Bergeyella cardium QL-PH.</title>
        <authorList>
            <person name="Pan H."/>
            <person name="Sun E."/>
            <person name="Zhang Y."/>
        </authorList>
    </citation>
    <scope>NUCLEOTIDE SEQUENCE [LARGE SCALE GENOMIC DNA]</scope>
    <source>
        <strain evidence="2 3">HPQL</strain>
    </source>
</reference>
<dbReference type="AlphaFoldDB" id="A0A6P1QY52"/>
<dbReference type="EMBL" id="CP029149">
    <property type="protein sequence ID" value="QHN66057.1"/>
    <property type="molecule type" value="Genomic_DNA"/>
</dbReference>
<feature type="compositionally biased region" description="Low complexity" evidence="1">
    <location>
        <begin position="54"/>
        <end position="67"/>
    </location>
</feature>
<accession>A0A6P1QY52</accession>
<sequence>MKKIVLGLSLVALVAVSCKKLPEGGNKNILKLEDGVERYTDDEQSHSEEEHTAPETAEAEATPADSAQVEQPAH</sequence>
<organism evidence="2 3">
    <name type="scientific">Bergeyella cardium</name>
    <dbReference type="NCBI Taxonomy" id="1585976"/>
    <lineage>
        <taxon>Bacteria</taxon>
        <taxon>Pseudomonadati</taxon>
        <taxon>Bacteroidota</taxon>
        <taxon>Flavobacteriia</taxon>
        <taxon>Flavobacteriales</taxon>
        <taxon>Weeksellaceae</taxon>
        <taxon>Bergeyella</taxon>
    </lineage>
</organism>
<proteinExistence type="predicted"/>
<evidence type="ECO:0000256" key="1">
    <source>
        <dbReference type="SAM" id="MobiDB-lite"/>
    </source>
</evidence>
<dbReference type="KEGG" id="bcad:DBX24_09265"/>
<keyword evidence="3" id="KW-1185">Reference proteome</keyword>
<evidence type="ECO:0000313" key="3">
    <source>
        <dbReference type="Proteomes" id="UP000464318"/>
    </source>
</evidence>
<dbReference type="RefSeq" id="WP_160224661.1">
    <property type="nucleotide sequence ID" value="NZ_CP029149.1"/>
</dbReference>
<evidence type="ECO:0000313" key="2">
    <source>
        <dbReference type="EMBL" id="QHN66057.1"/>
    </source>
</evidence>